<dbReference type="Proteomes" id="UP001335100">
    <property type="component" value="Unassembled WGS sequence"/>
</dbReference>
<evidence type="ECO:0000256" key="1">
    <source>
        <dbReference type="ARBA" id="ARBA00000085"/>
    </source>
</evidence>
<dbReference type="InterPro" id="IPR036097">
    <property type="entry name" value="HisK_dim/P_sf"/>
</dbReference>
<feature type="domain" description="Response regulatory" evidence="19">
    <location>
        <begin position="971"/>
        <end position="1090"/>
    </location>
</feature>
<evidence type="ECO:0000259" key="21">
    <source>
        <dbReference type="PROSITE" id="PS50113"/>
    </source>
</evidence>
<dbReference type="InterPro" id="IPR008207">
    <property type="entry name" value="Sig_transdc_His_kin_Hpt_dom"/>
</dbReference>
<dbReference type="Pfam" id="PF00497">
    <property type="entry name" value="SBP_bac_3"/>
    <property type="match status" value="2"/>
</dbReference>
<keyword evidence="12" id="KW-0067">ATP-binding</keyword>
<evidence type="ECO:0000259" key="22">
    <source>
        <dbReference type="PROSITE" id="PS50894"/>
    </source>
</evidence>
<dbReference type="InterPro" id="IPR036890">
    <property type="entry name" value="HATPase_C_sf"/>
</dbReference>
<protein>
    <recommendedName>
        <fullName evidence="3">histidine kinase</fullName>
        <ecNumber evidence="3">2.7.13.3</ecNumber>
    </recommendedName>
</protein>
<keyword evidence="6 17" id="KW-0597">Phosphoprotein</keyword>
<feature type="modified residue" description="Phosphohistidine" evidence="16">
    <location>
        <position position="1153"/>
    </location>
</feature>
<dbReference type="SUPFAM" id="SSF47384">
    <property type="entry name" value="Homodimeric domain of signal transducing histidine kinase"/>
    <property type="match status" value="1"/>
</dbReference>
<dbReference type="InterPro" id="IPR049870">
    <property type="entry name" value="BvgS-like_periplasmic1"/>
</dbReference>
<dbReference type="PROSITE" id="PS50112">
    <property type="entry name" value="PAS"/>
    <property type="match status" value="1"/>
</dbReference>
<dbReference type="SMART" id="SM00062">
    <property type="entry name" value="PBPb"/>
    <property type="match status" value="2"/>
</dbReference>
<evidence type="ECO:0000259" key="20">
    <source>
        <dbReference type="PROSITE" id="PS50112"/>
    </source>
</evidence>
<keyword evidence="24" id="KW-1185">Reference proteome</keyword>
<feature type="domain" description="PAS" evidence="20">
    <location>
        <begin position="577"/>
        <end position="649"/>
    </location>
</feature>
<dbReference type="InterPro" id="IPR003661">
    <property type="entry name" value="HisK_dim/P_dom"/>
</dbReference>
<dbReference type="Gene3D" id="1.20.120.160">
    <property type="entry name" value="HPT domain"/>
    <property type="match status" value="1"/>
</dbReference>
<evidence type="ECO:0000313" key="24">
    <source>
        <dbReference type="Proteomes" id="UP001335100"/>
    </source>
</evidence>
<sequence length="1224" mass="135420">MTAAMLARILLCGLLLLVGLGRVQADEAAQDNFKLLSRSAQVPLRIAMTPAQQAWIHTHRELVLGTSAPDYPPFDMTASGRDYEGVTADYAGLLGATLGLPVKIRRFHSRDLALQALVNGDIDLLGSANSYDLAVPGVVLSQPYAEDQPVLVTRENETRPLDTGLQGLRLSMIEHYLPLAEVRATYPYASIRTYSAYHNALNAVAFDQADVFLGDTLSTHYLLNQSHLRNLKMANFAKHEAMGFGFAVHQSNQTLLTLVNKTLEAVTSTTRASIFQRWSAGSSILLTDRKLQLSPSEEQWLEKNPVVRVTVDEHAAPLTFLDKSGNLRGIAADLLELIRLRTGLHFEIKRSNGISDMIDQVEHGHADLIAAISTSPERKAALAISRPYLENSYVLVTRDGKDAPQSLEQLQGRRLAVTRGNLLNEGIRQRYPDIQLVSTEDAAAAASMLVHRQVDGMVMALINANFNLTTHRDLVIRATVSDVPATFSLATSRNAPELASILDKALTSIDPEEMNNINSRWRGYNGGTYSYWQNHQHAILKIILGTLVLLLLSLAWNAWMRRQMKQREAADRALNDQLEFMRALVNGTPHAIYVRDREGLLQTCNDSYLQAVGVELDVVLGKSIHEALRSGGDDAAKIQADYLRVMKEGRPLILDRPLRLKDAERTIYHWILPYRDSLGEVKGIIGGWLDISERRQLIQDLRLAKEQADAANRAKSKFLATMSHEIRTPMNALIGMLELALKRAGDTDMDRPALEVAYRSARDLLSLMGDILDIARIESGHLNLCPERVNPAELVQSVGQVFDGLARQKGLELSLAISRTAHRDVLLDPLRFKQVLSNLVSNAIKFTTWGQVKLDLAISSLPTTGDGNRDDLQLEVSVCDTGIGISADDQQRLFQPFAQIEPDSPQARSGTGLGLVISRSLCEMMGGKLSLFSKPGEGTEIRISLPLRSLPESCEPKPQELAPPAPSASLQVLVVDDHPANLQLVAQQLDFLGVHCHCADSGEQALVLWQAGHFDVLIVDCNMPRMDGYQFTRTVREQERQQERTPCTILGYTANAQPEVHAACQEAGMDDCLLKPIGLHTLGQRLAAVAPRRGERSAPARLDLKGLEPIIGDCPTELRRLLETLLRSSPEDQQRLSAIDTHGNPQPLKNVAHQILGVARIVQAEELMLACEKLEEVCARFAPEPVIRRRKRQVLQQMKRVDETLRQTLAGLPPAKEPDEQNQE</sequence>
<evidence type="ECO:0000256" key="12">
    <source>
        <dbReference type="ARBA" id="ARBA00022840"/>
    </source>
</evidence>
<dbReference type="CDD" id="cd13705">
    <property type="entry name" value="PBP2_BvgS_D1"/>
    <property type="match status" value="1"/>
</dbReference>
<dbReference type="CDD" id="cd17546">
    <property type="entry name" value="REC_hyHK_CKI1_RcsC-like"/>
    <property type="match status" value="1"/>
</dbReference>
<evidence type="ECO:0000256" key="6">
    <source>
        <dbReference type="ARBA" id="ARBA00022553"/>
    </source>
</evidence>
<dbReference type="Gene3D" id="3.40.190.10">
    <property type="entry name" value="Periplasmic binding protein-like II"/>
    <property type="match status" value="4"/>
</dbReference>
<dbReference type="InterPro" id="IPR004358">
    <property type="entry name" value="Sig_transdc_His_kin-like_C"/>
</dbReference>
<dbReference type="InterPro" id="IPR011006">
    <property type="entry name" value="CheY-like_superfamily"/>
</dbReference>
<dbReference type="InterPro" id="IPR049871">
    <property type="entry name" value="BvgS-like_periplasmic2"/>
</dbReference>
<dbReference type="InterPro" id="IPR001789">
    <property type="entry name" value="Sig_transdc_resp-reg_receiver"/>
</dbReference>
<dbReference type="SMART" id="SM00387">
    <property type="entry name" value="HATPase_c"/>
    <property type="match status" value="1"/>
</dbReference>
<dbReference type="SMART" id="SM00091">
    <property type="entry name" value="PAS"/>
    <property type="match status" value="1"/>
</dbReference>
<dbReference type="CDD" id="cd16922">
    <property type="entry name" value="HATPase_EvgS-ArcB-TorS-like"/>
    <property type="match status" value="1"/>
</dbReference>
<evidence type="ECO:0000256" key="3">
    <source>
        <dbReference type="ARBA" id="ARBA00012438"/>
    </source>
</evidence>
<dbReference type="EC" id="2.7.13.3" evidence="3"/>
<evidence type="ECO:0000256" key="15">
    <source>
        <dbReference type="ARBA" id="ARBA00023136"/>
    </source>
</evidence>
<keyword evidence="5" id="KW-0997">Cell inner membrane</keyword>
<feature type="modified residue" description="4-aspartylphosphate" evidence="17">
    <location>
        <position position="1020"/>
    </location>
</feature>
<evidence type="ECO:0000256" key="13">
    <source>
        <dbReference type="ARBA" id="ARBA00022989"/>
    </source>
</evidence>
<evidence type="ECO:0000256" key="10">
    <source>
        <dbReference type="ARBA" id="ARBA00022741"/>
    </source>
</evidence>
<keyword evidence="13" id="KW-1133">Transmembrane helix</keyword>
<dbReference type="InterPro" id="IPR036641">
    <property type="entry name" value="HPT_dom_sf"/>
</dbReference>
<dbReference type="Gene3D" id="1.10.287.130">
    <property type="match status" value="1"/>
</dbReference>
<keyword evidence="4" id="KW-1003">Cell membrane</keyword>
<dbReference type="InterPro" id="IPR013656">
    <property type="entry name" value="PAS_4"/>
</dbReference>
<dbReference type="Pfam" id="PF02518">
    <property type="entry name" value="HATPase_c"/>
    <property type="match status" value="1"/>
</dbReference>
<feature type="domain" description="HPt" evidence="22">
    <location>
        <begin position="1114"/>
        <end position="1212"/>
    </location>
</feature>
<dbReference type="PRINTS" id="PR00344">
    <property type="entry name" value="BCTRLSENSOR"/>
</dbReference>
<evidence type="ECO:0000256" key="16">
    <source>
        <dbReference type="PROSITE-ProRule" id="PRU00110"/>
    </source>
</evidence>
<keyword evidence="14" id="KW-0902">Two-component regulatory system</keyword>
<organism evidence="23 24">
    <name type="scientific">Pseudomonas ulcerans</name>
    <dbReference type="NCBI Taxonomy" id="3115852"/>
    <lineage>
        <taxon>Bacteria</taxon>
        <taxon>Pseudomonadati</taxon>
        <taxon>Pseudomonadota</taxon>
        <taxon>Gammaproteobacteria</taxon>
        <taxon>Pseudomonadales</taxon>
        <taxon>Pseudomonadaceae</taxon>
        <taxon>Pseudomonas</taxon>
    </lineage>
</organism>
<dbReference type="PANTHER" id="PTHR43047:SF72">
    <property type="entry name" value="OSMOSENSING HISTIDINE PROTEIN KINASE SLN1"/>
    <property type="match status" value="1"/>
</dbReference>
<name>A0ABU7HQE3_9PSED</name>
<dbReference type="EMBL" id="JAZDQJ010000010">
    <property type="protein sequence ID" value="MEE1933755.1"/>
    <property type="molecule type" value="Genomic_DNA"/>
</dbReference>
<dbReference type="Pfam" id="PF00512">
    <property type="entry name" value="HisKA"/>
    <property type="match status" value="1"/>
</dbReference>
<accession>A0ABU7HQE3</accession>
<dbReference type="InterPro" id="IPR035965">
    <property type="entry name" value="PAS-like_dom_sf"/>
</dbReference>
<keyword evidence="8" id="KW-0812">Transmembrane</keyword>
<gene>
    <name evidence="23" type="ORF">V0R50_11030</name>
</gene>
<evidence type="ECO:0000256" key="14">
    <source>
        <dbReference type="ARBA" id="ARBA00023012"/>
    </source>
</evidence>
<comment type="subcellular location">
    <subcellularLocation>
        <location evidence="2">Cell inner membrane</location>
        <topology evidence="2">Multi-pass membrane protein</topology>
    </subcellularLocation>
</comment>
<dbReference type="InterPro" id="IPR005467">
    <property type="entry name" value="His_kinase_dom"/>
</dbReference>
<dbReference type="Pfam" id="PF01627">
    <property type="entry name" value="Hpt"/>
    <property type="match status" value="1"/>
</dbReference>
<dbReference type="SUPFAM" id="SSF52172">
    <property type="entry name" value="CheY-like"/>
    <property type="match status" value="1"/>
</dbReference>
<dbReference type="SUPFAM" id="SSF55874">
    <property type="entry name" value="ATPase domain of HSP90 chaperone/DNA topoisomerase II/histidine kinase"/>
    <property type="match status" value="1"/>
</dbReference>
<dbReference type="InterPro" id="IPR000700">
    <property type="entry name" value="PAS-assoc_C"/>
</dbReference>
<dbReference type="PROSITE" id="PS50109">
    <property type="entry name" value="HIS_KIN"/>
    <property type="match status" value="1"/>
</dbReference>
<dbReference type="InterPro" id="IPR000014">
    <property type="entry name" value="PAS"/>
</dbReference>
<dbReference type="Gene3D" id="3.30.450.20">
    <property type="entry name" value="PAS domain"/>
    <property type="match status" value="1"/>
</dbReference>
<evidence type="ECO:0000259" key="18">
    <source>
        <dbReference type="PROSITE" id="PS50109"/>
    </source>
</evidence>
<evidence type="ECO:0000256" key="8">
    <source>
        <dbReference type="ARBA" id="ARBA00022692"/>
    </source>
</evidence>
<dbReference type="Pfam" id="PF00072">
    <property type="entry name" value="Response_reg"/>
    <property type="match status" value="1"/>
</dbReference>
<dbReference type="CDD" id="cd00130">
    <property type="entry name" value="PAS"/>
    <property type="match status" value="1"/>
</dbReference>
<feature type="domain" description="Histidine kinase" evidence="18">
    <location>
        <begin position="721"/>
        <end position="949"/>
    </location>
</feature>
<dbReference type="PANTHER" id="PTHR43047">
    <property type="entry name" value="TWO-COMPONENT HISTIDINE PROTEIN KINASE"/>
    <property type="match status" value="1"/>
</dbReference>
<comment type="caution">
    <text evidence="23">The sequence shown here is derived from an EMBL/GenBank/DDBJ whole genome shotgun (WGS) entry which is preliminary data.</text>
</comment>
<keyword evidence="9" id="KW-0732">Signal</keyword>
<evidence type="ECO:0000259" key="19">
    <source>
        <dbReference type="PROSITE" id="PS50110"/>
    </source>
</evidence>
<dbReference type="SMART" id="SM00448">
    <property type="entry name" value="REC"/>
    <property type="match status" value="1"/>
</dbReference>
<comment type="catalytic activity">
    <reaction evidence="1">
        <text>ATP + protein L-histidine = ADP + protein N-phospho-L-histidine.</text>
        <dbReference type="EC" id="2.7.13.3"/>
    </reaction>
</comment>
<evidence type="ECO:0000256" key="5">
    <source>
        <dbReference type="ARBA" id="ARBA00022519"/>
    </source>
</evidence>
<evidence type="ECO:0000256" key="4">
    <source>
        <dbReference type="ARBA" id="ARBA00022475"/>
    </source>
</evidence>
<dbReference type="SMART" id="SM00388">
    <property type="entry name" value="HisKA"/>
    <property type="match status" value="1"/>
</dbReference>
<dbReference type="InterPro" id="IPR001638">
    <property type="entry name" value="Solute-binding_3/MltF_N"/>
</dbReference>
<evidence type="ECO:0000256" key="2">
    <source>
        <dbReference type="ARBA" id="ARBA00004429"/>
    </source>
</evidence>
<evidence type="ECO:0000256" key="17">
    <source>
        <dbReference type="PROSITE-ProRule" id="PRU00169"/>
    </source>
</evidence>
<dbReference type="SUPFAM" id="SSF55785">
    <property type="entry name" value="PYP-like sensor domain (PAS domain)"/>
    <property type="match status" value="1"/>
</dbReference>
<dbReference type="RefSeq" id="WP_330074583.1">
    <property type="nucleotide sequence ID" value="NZ_JAZDQJ010000010.1"/>
</dbReference>
<dbReference type="NCBIfam" id="TIGR00229">
    <property type="entry name" value="sensory_box"/>
    <property type="match status" value="1"/>
</dbReference>
<reference evidence="23 24" key="1">
    <citation type="submission" date="2024-01" db="EMBL/GenBank/DDBJ databases">
        <title>Unpublished Manusciprt.</title>
        <authorList>
            <person name="Duman M."/>
            <person name="Valdes E.G."/>
            <person name="Ajmi N."/>
            <person name="Altun S."/>
            <person name="Saticioglu I.B."/>
        </authorList>
    </citation>
    <scope>NUCLEOTIDE SEQUENCE [LARGE SCALE GENOMIC DNA]</scope>
    <source>
        <strain evidence="23 24">148P</strain>
    </source>
</reference>
<keyword evidence="7" id="KW-0808">Transferase</keyword>
<dbReference type="CDD" id="cd13707">
    <property type="entry name" value="PBP2_BvgS_D2"/>
    <property type="match status" value="1"/>
</dbReference>
<dbReference type="Pfam" id="PF08448">
    <property type="entry name" value="PAS_4"/>
    <property type="match status" value="1"/>
</dbReference>
<dbReference type="SUPFAM" id="SSF47226">
    <property type="entry name" value="Histidine-containing phosphotransfer domain, HPT domain"/>
    <property type="match status" value="1"/>
</dbReference>
<keyword evidence="15" id="KW-0472">Membrane</keyword>
<feature type="domain" description="PAC" evidence="21">
    <location>
        <begin position="652"/>
        <end position="703"/>
    </location>
</feature>
<dbReference type="SUPFAM" id="SSF53850">
    <property type="entry name" value="Periplasmic binding protein-like II"/>
    <property type="match status" value="2"/>
</dbReference>
<dbReference type="Gene3D" id="3.30.565.10">
    <property type="entry name" value="Histidine kinase-like ATPase, C-terminal domain"/>
    <property type="match status" value="1"/>
</dbReference>
<proteinExistence type="predicted"/>
<evidence type="ECO:0000256" key="11">
    <source>
        <dbReference type="ARBA" id="ARBA00022777"/>
    </source>
</evidence>
<keyword evidence="11" id="KW-0418">Kinase</keyword>
<dbReference type="CDD" id="cd00082">
    <property type="entry name" value="HisKA"/>
    <property type="match status" value="1"/>
</dbReference>
<evidence type="ECO:0000256" key="7">
    <source>
        <dbReference type="ARBA" id="ARBA00022679"/>
    </source>
</evidence>
<keyword evidence="10" id="KW-0547">Nucleotide-binding</keyword>
<evidence type="ECO:0000256" key="9">
    <source>
        <dbReference type="ARBA" id="ARBA00022729"/>
    </source>
</evidence>
<dbReference type="PROSITE" id="PS50894">
    <property type="entry name" value="HPT"/>
    <property type="match status" value="1"/>
</dbReference>
<evidence type="ECO:0000313" key="23">
    <source>
        <dbReference type="EMBL" id="MEE1933755.1"/>
    </source>
</evidence>
<dbReference type="Gene3D" id="3.40.50.2300">
    <property type="match status" value="1"/>
</dbReference>
<dbReference type="PROSITE" id="PS50113">
    <property type="entry name" value="PAC"/>
    <property type="match status" value="1"/>
</dbReference>
<dbReference type="PROSITE" id="PS50110">
    <property type="entry name" value="RESPONSE_REGULATORY"/>
    <property type="match status" value="1"/>
</dbReference>
<dbReference type="InterPro" id="IPR003594">
    <property type="entry name" value="HATPase_dom"/>
</dbReference>